<dbReference type="EMBL" id="HE580275">
    <property type="protein sequence ID" value="CCD26681.1"/>
    <property type="molecule type" value="Genomic_DNA"/>
</dbReference>
<keyword evidence="4 11" id="KW-0963">Cytoplasm</keyword>
<dbReference type="InterPro" id="IPR002048">
    <property type="entry name" value="EF_hand_dom"/>
</dbReference>
<evidence type="ECO:0000256" key="6">
    <source>
        <dbReference type="ARBA" id="ARBA00022989"/>
    </source>
</evidence>
<accession>G0WFX0</accession>
<keyword evidence="7 11" id="KW-0175">Coiled coil</keyword>
<dbReference type="GO" id="GO:0005737">
    <property type="term" value="C:cytoplasm"/>
    <property type="evidence" value="ECO:0007669"/>
    <property type="project" value="UniProtKB-UniRule"/>
</dbReference>
<dbReference type="GeneID" id="11493535"/>
<keyword evidence="9 11" id="KW-0206">Cytoskeleton</keyword>
<dbReference type="GO" id="GO:0005816">
    <property type="term" value="C:spindle pole body"/>
    <property type="evidence" value="ECO:0007669"/>
    <property type="project" value="UniProtKB-SubCell"/>
</dbReference>
<keyword evidence="15" id="KW-1185">Reference proteome</keyword>
<dbReference type="OrthoDB" id="4035046at2759"/>
<sequence>MMPSSPNMDSSKQEQMFNEIWNSCDIKNQGFIFADELTNLFEFNKDKFIRPLSTHESNLIQQFSSQDPTYKITKNDVNNVLKKLVNFTIFQMLKPTTSVGPPIENGKEPIGKNDANTKDKQNIIVSPSNTSNNNSPKKKKNPNLIAEINNLTRQLGIKDNIISEKQLLIDDLKENVETYKRKFQFLQKEFLFYKENVGKKYSSNYSQYSLSEHDGIKDPKQDFLLSEFKRQIQEQKSIIQRLQERIELKKPFNIPTNIDNSIISNNERKKHSGIISSLSNFLFPYLLPILTFSLSVIFLVIFYLFNSKDNASIEWELSWWERSNWLSSLGWSLKDMLSIFTFTPDNASNNNIMNDKEAFDAYMRALNNS</sequence>
<comment type="subcellular location">
    <subcellularLocation>
        <location evidence="11">Cytoplasm</location>
        <location evidence="11">Cytoskeleton</location>
        <location evidence="11">Microtubule organizing center</location>
        <location evidence="11">Spindle pole body</location>
    </subcellularLocation>
    <subcellularLocation>
        <location evidence="11">Nucleus membrane</location>
        <topology evidence="11">Single-pass membrane protein</topology>
    </subcellularLocation>
</comment>
<feature type="domain" description="EF-hand" evidence="13">
    <location>
        <begin position="12"/>
        <end position="47"/>
    </location>
</feature>
<feature type="compositionally biased region" description="Basic and acidic residues" evidence="12">
    <location>
        <begin position="105"/>
        <end position="121"/>
    </location>
</feature>
<dbReference type="InterPro" id="IPR031433">
    <property type="entry name" value="Mps2"/>
</dbReference>
<feature type="transmembrane region" description="Helical" evidence="11">
    <location>
        <begin position="282"/>
        <end position="305"/>
    </location>
</feature>
<organism evidence="14 15">
    <name type="scientific">Naumovozyma dairenensis (strain ATCC 10597 / BCRC 20456 / CBS 421 / NBRC 0211 / NRRL Y-12639)</name>
    <name type="common">Saccharomyces dairenensis</name>
    <dbReference type="NCBI Taxonomy" id="1071378"/>
    <lineage>
        <taxon>Eukaryota</taxon>
        <taxon>Fungi</taxon>
        <taxon>Dikarya</taxon>
        <taxon>Ascomycota</taxon>
        <taxon>Saccharomycotina</taxon>
        <taxon>Saccharomycetes</taxon>
        <taxon>Saccharomycetales</taxon>
        <taxon>Saccharomycetaceae</taxon>
        <taxon>Naumovozyma</taxon>
    </lineage>
</organism>
<dbReference type="STRING" id="1071378.G0WFX0"/>
<evidence type="ECO:0000259" key="13">
    <source>
        <dbReference type="PROSITE" id="PS50222"/>
    </source>
</evidence>
<proteinExistence type="inferred from homology"/>
<keyword evidence="8 11" id="KW-0472">Membrane</keyword>
<keyword evidence="6 11" id="KW-1133">Transmembrane helix</keyword>
<feature type="compositionally biased region" description="Low complexity" evidence="12">
    <location>
        <begin position="126"/>
        <end position="135"/>
    </location>
</feature>
<protein>
    <recommendedName>
        <fullName evidence="3 11">Monopolar spindle protein 2</fullName>
    </recommendedName>
</protein>
<evidence type="ECO:0000256" key="5">
    <source>
        <dbReference type="ARBA" id="ARBA00022692"/>
    </source>
</evidence>
<evidence type="ECO:0000256" key="1">
    <source>
        <dbReference type="ARBA" id="ARBA00003044"/>
    </source>
</evidence>
<gene>
    <name evidence="14" type="primary">NDAI0I01120</name>
    <name evidence="11" type="synonym">MPS2</name>
    <name evidence="14" type="ordered locus">NDAI_0I01120</name>
</gene>
<dbReference type="GO" id="GO:0031965">
    <property type="term" value="C:nuclear membrane"/>
    <property type="evidence" value="ECO:0007669"/>
    <property type="project" value="UniProtKB-SubCell"/>
</dbReference>
<dbReference type="GO" id="GO:0030474">
    <property type="term" value="P:spindle pole body duplication"/>
    <property type="evidence" value="ECO:0007669"/>
    <property type="project" value="InterPro"/>
</dbReference>
<evidence type="ECO:0000256" key="9">
    <source>
        <dbReference type="ARBA" id="ARBA00023212"/>
    </source>
</evidence>
<dbReference type="eggNOG" id="ENOG502RYE7">
    <property type="taxonomic scope" value="Eukaryota"/>
</dbReference>
<dbReference type="RefSeq" id="XP_003671924.1">
    <property type="nucleotide sequence ID" value="XM_003671876.1"/>
</dbReference>
<evidence type="ECO:0000313" key="15">
    <source>
        <dbReference type="Proteomes" id="UP000000689"/>
    </source>
</evidence>
<comment type="similarity">
    <text evidence="2 11">Belongs to the MPS2 family.</text>
</comment>
<evidence type="ECO:0000256" key="4">
    <source>
        <dbReference type="ARBA" id="ARBA00022490"/>
    </source>
</evidence>
<keyword evidence="10 11" id="KW-0539">Nucleus</keyword>
<evidence type="ECO:0000256" key="2">
    <source>
        <dbReference type="ARBA" id="ARBA00008916"/>
    </source>
</evidence>
<feature type="coiled-coil region" evidence="11">
    <location>
        <begin position="162"/>
        <end position="189"/>
    </location>
</feature>
<name>G0WFX0_NAUDC</name>
<dbReference type="HOGENOM" id="CLU_750260_0_0_1"/>
<evidence type="ECO:0000256" key="7">
    <source>
        <dbReference type="ARBA" id="ARBA00023054"/>
    </source>
</evidence>
<reference evidence="14 15" key="1">
    <citation type="journal article" date="2011" name="Proc. Natl. Acad. Sci. U.S.A.">
        <title>Evolutionary erosion of yeast sex chromosomes by mating-type switching accidents.</title>
        <authorList>
            <person name="Gordon J.L."/>
            <person name="Armisen D."/>
            <person name="Proux-Wera E."/>
            <person name="Oheigeartaigh S.S."/>
            <person name="Byrne K.P."/>
            <person name="Wolfe K.H."/>
        </authorList>
    </citation>
    <scope>NUCLEOTIDE SEQUENCE [LARGE SCALE GENOMIC DNA]</scope>
    <source>
        <strain evidence="15">ATCC 10597 / BCRC 20456 / CBS 421 / NBRC 0211 / NRRL Y-12639</strain>
    </source>
</reference>
<keyword evidence="5 11" id="KW-0812">Transmembrane</keyword>
<evidence type="ECO:0000256" key="11">
    <source>
        <dbReference type="RuleBase" id="RU362141"/>
    </source>
</evidence>
<dbReference type="GO" id="GO:0071988">
    <property type="term" value="P:protein localization to spindle pole body"/>
    <property type="evidence" value="ECO:0007669"/>
    <property type="project" value="InterPro"/>
</dbReference>
<feature type="region of interest" description="Disordered" evidence="12">
    <location>
        <begin position="100"/>
        <end position="142"/>
    </location>
</feature>
<comment type="function">
    <text evidence="1 11">Component of the spindle pole body (SPB) required for insertion of the nascent SPB into the nuclear envelope and for the proper execution of spindle pole body (SPB) duplication.</text>
</comment>
<evidence type="ECO:0000256" key="8">
    <source>
        <dbReference type="ARBA" id="ARBA00023136"/>
    </source>
</evidence>
<dbReference type="AlphaFoldDB" id="G0WFX0"/>
<dbReference type="Pfam" id="PF17060">
    <property type="entry name" value="MPS2"/>
    <property type="match status" value="1"/>
</dbReference>
<dbReference type="KEGG" id="ndi:NDAI_0I01120"/>
<evidence type="ECO:0000256" key="12">
    <source>
        <dbReference type="SAM" id="MobiDB-lite"/>
    </source>
</evidence>
<evidence type="ECO:0000256" key="10">
    <source>
        <dbReference type="ARBA" id="ARBA00023242"/>
    </source>
</evidence>
<dbReference type="PROSITE" id="PS50222">
    <property type="entry name" value="EF_HAND_2"/>
    <property type="match status" value="1"/>
</dbReference>
<dbReference type="GO" id="GO:0005509">
    <property type="term" value="F:calcium ion binding"/>
    <property type="evidence" value="ECO:0007669"/>
    <property type="project" value="InterPro"/>
</dbReference>
<evidence type="ECO:0000256" key="3">
    <source>
        <dbReference type="ARBA" id="ARBA00015584"/>
    </source>
</evidence>
<dbReference type="Proteomes" id="UP000000689">
    <property type="component" value="Chromosome 9"/>
</dbReference>
<dbReference type="OMA" id="FIYAKDF"/>
<evidence type="ECO:0000313" key="14">
    <source>
        <dbReference type="EMBL" id="CCD26681.1"/>
    </source>
</evidence>